<sequence>MAIRTLLTLLALALAALAQMPEEYVLDPKRVVELYDEQGPLKCYVTNTVTNEVELKVCQVPGQPLSAINLRDFLLDEKTTRPIAGYPACMAILFKGAFRYSCVPLPGVATTSCDRECIETAVSPLYTSCCCTTSECNKKMISRKAYELEELLRTL</sequence>
<keyword evidence="2" id="KW-1185">Reference proteome</keyword>
<reference evidence="1" key="2">
    <citation type="submission" date="2022-06" db="UniProtKB">
        <authorList>
            <consortium name="EnsemblMetazoa"/>
        </authorList>
    </citation>
    <scope>IDENTIFICATION</scope>
    <source>
        <strain evidence="1">PS312</strain>
    </source>
</reference>
<dbReference type="AlphaFoldDB" id="A0A454XL81"/>
<dbReference type="EnsemblMetazoa" id="PPA20356.1">
    <property type="protein sequence ID" value="PPA20356.1"/>
    <property type="gene ID" value="WBGene00109910"/>
</dbReference>
<accession>A0A454XL81</accession>
<protein>
    <submittedName>
        <fullName evidence="1">Uncharacterized protein</fullName>
    </submittedName>
</protein>
<evidence type="ECO:0000313" key="2">
    <source>
        <dbReference type="Proteomes" id="UP000005239"/>
    </source>
</evidence>
<proteinExistence type="predicted"/>
<dbReference type="Proteomes" id="UP000005239">
    <property type="component" value="Unassembled WGS sequence"/>
</dbReference>
<evidence type="ECO:0000313" key="1">
    <source>
        <dbReference type="EnsemblMetazoa" id="PPA20356.1"/>
    </source>
</evidence>
<organism evidence="1 2">
    <name type="scientific">Pristionchus pacificus</name>
    <name type="common">Parasitic nematode worm</name>
    <dbReference type="NCBI Taxonomy" id="54126"/>
    <lineage>
        <taxon>Eukaryota</taxon>
        <taxon>Metazoa</taxon>
        <taxon>Ecdysozoa</taxon>
        <taxon>Nematoda</taxon>
        <taxon>Chromadorea</taxon>
        <taxon>Rhabditida</taxon>
        <taxon>Rhabditina</taxon>
        <taxon>Diplogasteromorpha</taxon>
        <taxon>Diplogasteroidea</taxon>
        <taxon>Neodiplogasteridae</taxon>
        <taxon>Pristionchus</taxon>
    </lineage>
</organism>
<reference evidence="2" key="1">
    <citation type="journal article" date="2008" name="Nat. Genet.">
        <title>The Pristionchus pacificus genome provides a unique perspective on nematode lifestyle and parasitism.</title>
        <authorList>
            <person name="Dieterich C."/>
            <person name="Clifton S.W."/>
            <person name="Schuster L.N."/>
            <person name="Chinwalla A."/>
            <person name="Delehaunty K."/>
            <person name="Dinkelacker I."/>
            <person name="Fulton L."/>
            <person name="Fulton R."/>
            <person name="Godfrey J."/>
            <person name="Minx P."/>
            <person name="Mitreva M."/>
            <person name="Roeseler W."/>
            <person name="Tian H."/>
            <person name="Witte H."/>
            <person name="Yang S.P."/>
            <person name="Wilson R.K."/>
            <person name="Sommer R.J."/>
        </authorList>
    </citation>
    <scope>NUCLEOTIDE SEQUENCE [LARGE SCALE GENOMIC DNA]</scope>
    <source>
        <strain evidence="2">PS312</strain>
    </source>
</reference>
<accession>A0A8R1UD93</accession>
<name>A0A454XL81_PRIPA</name>
<gene>
    <name evidence="1" type="primary">WBGene00109910</name>
</gene>